<reference evidence="6" key="1">
    <citation type="journal article" date="2021" name="Mol. Ecol. Resour.">
        <title>Apolygus lucorum genome provides insights into omnivorousness and mesophyll feeding.</title>
        <authorList>
            <person name="Liu Y."/>
            <person name="Liu H."/>
            <person name="Wang H."/>
            <person name="Huang T."/>
            <person name="Liu B."/>
            <person name="Yang B."/>
            <person name="Yin L."/>
            <person name="Li B."/>
            <person name="Zhang Y."/>
            <person name="Zhang S."/>
            <person name="Jiang F."/>
            <person name="Zhang X."/>
            <person name="Ren Y."/>
            <person name="Wang B."/>
            <person name="Wang S."/>
            <person name="Lu Y."/>
            <person name="Wu K."/>
            <person name="Fan W."/>
            <person name="Wang G."/>
        </authorList>
    </citation>
    <scope>NUCLEOTIDE SEQUENCE</scope>
    <source>
        <strain evidence="6">12Hb</strain>
    </source>
</reference>
<dbReference type="Pfam" id="PF01490">
    <property type="entry name" value="Aa_trans"/>
    <property type="match status" value="1"/>
</dbReference>
<evidence type="ECO:0000256" key="1">
    <source>
        <dbReference type="ARBA" id="ARBA00004141"/>
    </source>
</evidence>
<dbReference type="OrthoDB" id="1684102at2759"/>
<proteinExistence type="predicted"/>
<dbReference type="Proteomes" id="UP000466442">
    <property type="component" value="Linkage Group LG12"/>
</dbReference>
<keyword evidence="2" id="KW-0812">Transmembrane</keyword>
<feature type="domain" description="Amino acid transporter transmembrane" evidence="5">
    <location>
        <begin position="41"/>
        <end position="450"/>
    </location>
</feature>
<sequence>MSNQEEEPKKEAEKADSVEKRSEDEEYDPYKYRDGHLGTSIAFFHLVKSSIGAGILSMPFGFKTTGMIAGFIVGISVAAFVIFSFLVMIKTMVKVAKELKVPHVTLQEAAAYVMEHSCERAAKYSKTLEITIDAMLILNYVGTCASYYNYIIICTLTISGYKQYAEGAVNSYRAVAAGLWFLPLFSVNCVRGLRKMAPISILGNVLIMGSMIVVCYFIFKPDSKGFSDTWTYFATFETTPLFVGMMVFSIGSIGVGIAIERDMKNARKFGGLLGIYNVSMTFVVIVYLFIACVGYWKYGEDTRSTIVLTLQSDSFEWLVIFVQVAVGFALFLSYPLMCFVLFDIVWFNKIIPKLEEKNMGKKKQLMWEYLFRLGITALTGVVALLVPRLDVTLSLIGALALGFLSLIMPGILEFNFTYGKHQWRKPLVLYKDIGIMVIGFLCLMIGTYSALYSLIIESQKGPPEEADNSTALFDEFSF</sequence>
<keyword evidence="4" id="KW-0472">Membrane</keyword>
<dbReference type="InterPro" id="IPR013057">
    <property type="entry name" value="AA_transpt_TM"/>
</dbReference>
<evidence type="ECO:0000256" key="3">
    <source>
        <dbReference type="ARBA" id="ARBA00022989"/>
    </source>
</evidence>
<dbReference type="PANTHER" id="PTHR22950">
    <property type="entry name" value="AMINO ACID TRANSPORTER"/>
    <property type="match status" value="1"/>
</dbReference>
<protein>
    <recommendedName>
        <fullName evidence="5">Amino acid transporter transmembrane domain-containing protein</fullName>
    </recommendedName>
</protein>
<evidence type="ECO:0000313" key="7">
    <source>
        <dbReference type="Proteomes" id="UP000466442"/>
    </source>
</evidence>
<evidence type="ECO:0000256" key="4">
    <source>
        <dbReference type="ARBA" id="ARBA00023136"/>
    </source>
</evidence>
<gene>
    <name evidence="6" type="ORF">GE061_003861</name>
</gene>
<evidence type="ECO:0000256" key="2">
    <source>
        <dbReference type="ARBA" id="ARBA00022692"/>
    </source>
</evidence>
<dbReference type="GO" id="GO:0015179">
    <property type="term" value="F:L-amino acid transmembrane transporter activity"/>
    <property type="evidence" value="ECO:0007669"/>
    <property type="project" value="TreeGrafter"/>
</dbReference>
<evidence type="ECO:0000313" key="6">
    <source>
        <dbReference type="EMBL" id="KAF6201470.1"/>
    </source>
</evidence>
<keyword evidence="7" id="KW-1185">Reference proteome</keyword>
<dbReference type="Gene3D" id="1.20.1740.10">
    <property type="entry name" value="Amino acid/polyamine transporter I"/>
    <property type="match status" value="1"/>
</dbReference>
<organism evidence="6 7">
    <name type="scientific">Apolygus lucorum</name>
    <name type="common">Small green plant bug</name>
    <name type="synonym">Lygocoris lucorum</name>
    <dbReference type="NCBI Taxonomy" id="248454"/>
    <lineage>
        <taxon>Eukaryota</taxon>
        <taxon>Metazoa</taxon>
        <taxon>Ecdysozoa</taxon>
        <taxon>Arthropoda</taxon>
        <taxon>Hexapoda</taxon>
        <taxon>Insecta</taxon>
        <taxon>Pterygota</taxon>
        <taxon>Neoptera</taxon>
        <taxon>Paraneoptera</taxon>
        <taxon>Hemiptera</taxon>
        <taxon>Heteroptera</taxon>
        <taxon>Panheteroptera</taxon>
        <taxon>Cimicomorpha</taxon>
        <taxon>Miridae</taxon>
        <taxon>Mirini</taxon>
        <taxon>Apolygus</taxon>
    </lineage>
</organism>
<comment type="caution">
    <text evidence="6">The sequence shown here is derived from an EMBL/GenBank/DDBJ whole genome shotgun (WGS) entry which is preliminary data.</text>
</comment>
<dbReference type="PANTHER" id="PTHR22950:SF340">
    <property type="entry name" value="AMINO ACID TRANSPORTER TRANSMEMBRANE DOMAIN-CONTAINING PROTEIN-RELATED"/>
    <property type="match status" value="1"/>
</dbReference>
<evidence type="ECO:0000259" key="5">
    <source>
        <dbReference type="Pfam" id="PF01490"/>
    </source>
</evidence>
<dbReference type="EMBL" id="WIXP02000012">
    <property type="protein sequence ID" value="KAF6201470.1"/>
    <property type="molecule type" value="Genomic_DNA"/>
</dbReference>
<comment type="subcellular location">
    <subcellularLocation>
        <location evidence="1">Membrane</location>
        <topology evidence="1">Multi-pass membrane protein</topology>
    </subcellularLocation>
</comment>
<name>A0A6A4IRJ1_APOLU</name>
<dbReference type="GO" id="GO:0005774">
    <property type="term" value="C:vacuolar membrane"/>
    <property type="evidence" value="ECO:0007669"/>
    <property type="project" value="TreeGrafter"/>
</dbReference>
<dbReference type="AlphaFoldDB" id="A0A6A4IRJ1"/>
<accession>A0A6A4IRJ1</accession>
<keyword evidence="3" id="KW-1133">Transmembrane helix</keyword>